<dbReference type="EMBL" id="SNRW01017488">
    <property type="protein sequence ID" value="KAA6368301.1"/>
    <property type="molecule type" value="Genomic_DNA"/>
</dbReference>
<gene>
    <name evidence="2" type="ORF">EZS28_036173</name>
</gene>
<dbReference type="AlphaFoldDB" id="A0A5J4UEA5"/>
<feature type="region of interest" description="Disordered" evidence="1">
    <location>
        <begin position="69"/>
        <end position="100"/>
    </location>
</feature>
<evidence type="ECO:0000313" key="3">
    <source>
        <dbReference type="Proteomes" id="UP000324800"/>
    </source>
</evidence>
<sequence length="100" mass="11602">MLSADLIDKGDDGSHDKEIFAQMGQAVLQISQTQIHRVNHLKKNDDYINKQNIFPNDASKKNTRRKFFKHENEEEDNNERCYADDNSDARSVIEMSSDNE</sequence>
<reference evidence="2 3" key="1">
    <citation type="submission" date="2019-03" db="EMBL/GenBank/DDBJ databases">
        <title>Single cell metagenomics reveals metabolic interactions within the superorganism composed of flagellate Streblomastix strix and complex community of Bacteroidetes bacteria on its surface.</title>
        <authorList>
            <person name="Treitli S.C."/>
            <person name="Kolisko M."/>
            <person name="Husnik F."/>
            <person name="Keeling P."/>
            <person name="Hampl V."/>
        </authorList>
    </citation>
    <scope>NUCLEOTIDE SEQUENCE [LARGE SCALE GENOMIC DNA]</scope>
    <source>
        <strain evidence="2">ST1C</strain>
    </source>
</reference>
<dbReference type="Proteomes" id="UP000324800">
    <property type="component" value="Unassembled WGS sequence"/>
</dbReference>
<name>A0A5J4UEA5_9EUKA</name>
<protein>
    <submittedName>
        <fullName evidence="2">Uncharacterized protein</fullName>
    </submittedName>
</protein>
<evidence type="ECO:0000256" key="1">
    <source>
        <dbReference type="SAM" id="MobiDB-lite"/>
    </source>
</evidence>
<evidence type="ECO:0000313" key="2">
    <source>
        <dbReference type="EMBL" id="KAA6368301.1"/>
    </source>
</evidence>
<accession>A0A5J4UEA5</accession>
<proteinExistence type="predicted"/>
<organism evidence="2 3">
    <name type="scientific">Streblomastix strix</name>
    <dbReference type="NCBI Taxonomy" id="222440"/>
    <lineage>
        <taxon>Eukaryota</taxon>
        <taxon>Metamonada</taxon>
        <taxon>Preaxostyla</taxon>
        <taxon>Oxymonadida</taxon>
        <taxon>Streblomastigidae</taxon>
        <taxon>Streblomastix</taxon>
    </lineage>
</organism>
<comment type="caution">
    <text evidence="2">The sequence shown here is derived from an EMBL/GenBank/DDBJ whole genome shotgun (WGS) entry which is preliminary data.</text>
</comment>